<dbReference type="InterPro" id="IPR018274">
    <property type="entry name" value="PEP_util_AS"/>
</dbReference>
<dbReference type="EMBL" id="MFEY01000007">
    <property type="protein sequence ID" value="OGE90030.1"/>
    <property type="molecule type" value="Genomic_DNA"/>
</dbReference>
<protein>
    <recommendedName>
        <fullName evidence="1">PEP-utilising enzyme mobile domain-containing protein</fullName>
    </recommendedName>
</protein>
<feature type="domain" description="PEP-utilising enzyme mobile" evidence="1">
    <location>
        <begin position="417"/>
        <end position="487"/>
    </location>
</feature>
<dbReference type="PROSITE" id="PS00370">
    <property type="entry name" value="PEP_ENZYMES_PHOS_SITE"/>
    <property type="match status" value="1"/>
</dbReference>
<sequence length="492" mass="56187">MRNHYFKTRVTKMGKWNTPPLDTGTWYGENTNEFFKQTFGIPKGILTMYTGEDGYMHAYVPTKYFTLLHKQIVQINQNDYLALSRKLRTFYSLDEKAKAAVRGIYKNPHKLSNAGLAKSIEEIRRWVHHVVVFDQFGWLGEEYWTPLMKNILQKEAGLNFGSKEYNEVMFALIKPEQISTTLTEKRAVLFQAIKIKNKKTSFLAASKILAQQFGWMPIFTYGDGWQAEHYTQGLKDLTKSKLKDLIKELEELKYYRIIRNRDISKIVKKYRLGKKSLQIFIDFGLALDVRNEAEYFVSYAGKFLMPLFNESQARLYLSSKQLRGLTEKELVDALRGKQFIENIQAKKGKYGGWGYDLGMKKRLNLNPIEAENLFKHIESYVKPIQGGDESKGTCASPGKVRGKIRIVAFSGQNDKVRNGDVMVTYATCVDHLPAMKRAAAIVTEVGGLTCHAAVVSREFGIPCVVALKNAMTNFKDGELVEVDANKGIVRKL</sequence>
<dbReference type="SUPFAM" id="SSF52009">
    <property type="entry name" value="Phosphohistidine domain"/>
    <property type="match status" value="1"/>
</dbReference>
<evidence type="ECO:0000313" key="2">
    <source>
        <dbReference type="EMBL" id="OGE90030.1"/>
    </source>
</evidence>
<dbReference type="PANTHER" id="PTHR43615:SF1">
    <property type="entry name" value="PPDK_N DOMAIN-CONTAINING PROTEIN"/>
    <property type="match status" value="1"/>
</dbReference>
<dbReference type="Pfam" id="PF00391">
    <property type="entry name" value="PEP-utilizers"/>
    <property type="match status" value="1"/>
</dbReference>
<reference evidence="2 3" key="1">
    <citation type="journal article" date="2016" name="Nat. Commun.">
        <title>Thousands of microbial genomes shed light on interconnected biogeochemical processes in an aquifer system.</title>
        <authorList>
            <person name="Anantharaman K."/>
            <person name="Brown C.T."/>
            <person name="Hug L.A."/>
            <person name="Sharon I."/>
            <person name="Castelle C.J."/>
            <person name="Probst A.J."/>
            <person name="Thomas B.C."/>
            <person name="Singh A."/>
            <person name="Wilkins M.J."/>
            <person name="Karaoz U."/>
            <person name="Brodie E.L."/>
            <person name="Williams K.H."/>
            <person name="Hubbard S.S."/>
            <person name="Banfield J.F."/>
        </authorList>
    </citation>
    <scope>NUCLEOTIDE SEQUENCE [LARGE SCALE GENOMIC DNA]</scope>
</reference>
<dbReference type="InterPro" id="IPR051549">
    <property type="entry name" value="PEP_Utilizing_Enz"/>
</dbReference>
<dbReference type="InterPro" id="IPR008279">
    <property type="entry name" value="PEP-util_enz_mobile_dom"/>
</dbReference>
<name>A0A1F5PK09_9BACT</name>
<organism evidence="2 3">
    <name type="scientific">Candidatus Doudnabacteria bacterium RIFCSPHIGHO2_12_FULL_48_16</name>
    <dbReference type="NCBI Taxonomy" id="1817838"/>
    <lineage>
        <taxon>Bacteria</taxon>
        <taxon>Candidatus Doudnaibacteriota</taxon>
    </lineage>
</organism>
<dbReference type="InterPro" id="IPR036637">
    <property type="entry name" value="Phosphohistidine_dom_sf"/>
</dbReference>
<evidence type="ECO:0000313" key="3">
    <source>
        <dbReference type="Proteomes" id="UP000177682"/>
    </source>
</evidence>
<dbReference type="Gene3D" id="3.50.30.10">
    <property type="entry name" value="Phosphohistidine domain"/>
    <property type="match status" value="1"/>
</dbReference>
<dbReference type="Proteomes" id="UP000177682">
    <property type="component" value="Unassembled WGS sequence"/>
</dbReference>
<dbReference type="GO" id="GO:0016772">
    <property type="term" value="F:transferase activity, transferring phosphorus-containing groups"/>
    <property type="evidence" value="ECO:0007669"/>
    <property type="project" value="InterPro"/>
</dbReference>
<comment type="caution">
    <text evidence="2">The sequence shown here is derived from an EMBL/GenBank/DDBJ whole genome shotgun (WGS) entry which is preliminary data.</text>
</comment>
<accession>A0A1F5PK09</accession>
<evidence type="ECO:0000259" key="1">
    <source>
        <dbReference type="Pfam" id="PF00391"/>
    </source>
</evidence>
<dbReference type="PANTHER" id="PTHR43615">
    <property type="entry name" value="PHOSPHOENOLPYRUVATE SYNTHASE-RELATED"/>
    <property type="match status" value="1"/>
</dbReference>
<gene>
    <name evidence="2" type="ORF">A3E29_02885</name>
</gene>
<dbReference type="AlphaFoldDB" id="A0A1F5PK09"/>
<proteinExistence type="predicted"/>